<organism evidence="1 2">
    <name type="scientific">Mytilus edulis</name>
    <name type="common">Blue mussel</name>
    <dbReference type="NCBI Taxonomy" id="6550"/>
    <lineage>
        <taxon>Eukaryota</taxon>
        <taxon>Metazoa</taxon>
        <taxon>Spiralia</taxon>
        <taxon>Lophotrochozoa</taxon>
        <taxon>Mollusca</taxon>
        <taxon>Bivalvia</taxon>
        <taxon>Autobranchia</taxon>
        <taxon>Pteriomorphia</taxon>
        <taxon>Mytilida</taxon>
        <taxon>Mytiloidea</taxon>
        <taxon>Mytilidae</taxon>
        <taxon>Mytilinae</taxon>
        <taxon>Mytilus</taxon>
    </lineage>
</organism>
<keyword evidence="2" id="KW-1185">Reference proteome</keyword>
<dbReference type="InterPro" id="IPR031248">
    <property type="entry name" value="RNF213"/>
</dbReference>
<keyword evidence="1" id="KW-0808">Transferase</keyword>
<dbReference type="EMBL" id="CAJPWZ010002579">
    <property type="protein sequence ID" value="CAG2241116.1"/>
    <property type="molecule type" value="Genomic_DNA"/>
</dbReference>
<dbReference type="PANTHER" id="PTHR22605">
    <property type="entry name" value="RZ-TYPE DOMAIN-CONTAINING PROTEIN"/>
    <property type="match status" value="1"/>
</dbReference>
<proteinExistence type="predicted"/>
<dbReference type="OrthoDB" id="2434080at2759"/>
<dbReference type="PANTHER" id="PTHR22605:SF1">
    <property type="entry name" value="RZ-TYPE DOMAIN-CONTAINING PROTEIN"/>
    <property type="match status" value="1"/>
</dbReference>
<sequence length="420" mass="48221">MCHVHDDFKCIVLVEESKLDYSDPPFLNRFEKQHFEFKDLIETETTVVHTIKAEMKEFCQLPNQTFLPEDIIPTYSEDLLVSLVVRCKQVLGNLATSIDVKTFIYEKLLWLLPPEVIVRGKDSLLFQKKAAFVGEQSESFMKLPIHGGVSNLFEQFHLSENQKEGLNIIIEMNLLSPVFVEDIHTIARREIWQKYVLSKKHLDISDIPKPSGPECYSCSSEYLHLKMPYSQSFAMSIDQKKMDFMEIIKRLQSESHEDPDEEVSLDLFNDTINTCGKVVNCDAFDIDFFSYPGRNAVFQMAELSTVTLEISCEDLEDSDIVGALDEASTTVEGFGFYTFVPKFHTKTVRIAELDRKSFVKEICLSLLPIPNVLNHFNSIDDWLSIVRRILPLAHIVDGESNDILSLRLCEEIAETFNHQI</sequence>
<protein>
    <submittedName>
        <fullName evidence="1">RNF213</fullName>
        <ecNumber evidence="1">2.3.2.27</ecNumber>
    </submittedName>
</protein>
<gene>
    <name evidence="1" type="ORF">MEDL_53282</name>
</gene>
<keyword evidence="1" id="KW-0012">Acyltransferase</keyword>
<dbReference type="EC" id="2.3.2.27" evidence="1"/>
<dbReference type="GO" id="GO:0061630">
    <property type="term" value="F:ubiquitin protein ligase activity"/>
    <property type="evidence" value="ECO:0007669"/>
    <property type="project" value="UniProtKB-EC"/>
</dbReference>
<dbReference type="AlphaFoldDB" id="A0A8S3UFQ6"/>
<reference evidence="1" key="1">
    <citation type="submission" date="2021-03" db="EMBL/GenBank/DDBJ databases">
        <authorList>
            <person name="Bekaert M."/>
        </authorList>
    </citation>
    <scope>NUCLEOTIDE SEQUENCE</scope>
</reference>
<name>A0A8S3UFQ6_MYTED</name>
<dbReference type="GO" id="GO:0016887">
    <property type="term" value="F:ATP hydrolysis activity"/>
    <property type="evidence" value="ECO:0007669"/>
    <property type="project" value="InterPro"/>
</dbReference>
<evidence type="ECO:0000313" key="2">
    <source>
        <dbReference type="Proteomes" id="UP000683360"/>
    </source>
</evidence>
<accession>A0A8S3UFQ6</accession>
<evidence type="ECO:0000313" key="1">
    <source>
        <dbReference type="EMBL" id="CAG2241116.1"/>
    </source>
</evidence>
<dbReference type="Proteomes" id="UP000683360">
    <property type="component" value="Unassembled WGS sequence"/>
</dbReference>
<comment type="caution">
    <text evidence="1">The sequence shown here is derived from an EMBL/GenBank/DDBJ whole genome shotgun (WGS) entry which is preliminary data.</text>
</comment>